<keyword evidence="5 7" id="KW-0472">Membrane</keyword>
<evidence type="ECO:0000256" key="8">
    <source>
        <dbReference type="SAM" id="MobiDB-lite"/>
    </source>
</evidence>
<evidence type="ECO:0000313" key="9">
    <source>
        <dbReference type="EMBL" id="KGM03165.1"/>
    </source>
</evidence>
<dbReference type="GO" id="GO:0051301">
    <property type="term" value="P:cell division"/>
    <property type="evidence" value="ECO:0007669"/>
    <property type="project" value="UniProtKB-UniRule"/>
</dbReference>
<comment type="caution">
    <text evidence="9">The sequence shown here is derived from an EMBL/GenBank/DDBJ whole genome shotgun (WGS) entry which is preliminary data.</text>
</comment>
<keyword evidence="10" id="KW-1185">Reference proteome</keyword>
<dbReference type="HAMAP" id="MF_00631">
    <property type="entry name" value="CrgA"/>
    <property type="match status" value="1"/>
</dbReference>
<organism evidence="9 10">
    <name type="scientific">Cellulomonas cellasea DSM 20118</name>
    <dbReference type="NCBI Taxonomy" id="1408250"/>
    <lineage>
        <taxon>Bacteria</taxon>
        <taxon>Bacillati</taxon>
        <taxon>Actinomycetota</taxon>
        <taxon>Actinomycetes</taxon>
        <taxon>Micrococcales</taxon>
        <taxon>Cellulomonadaceae</taxon>
        <taxon>Cellulomonas</taxon>
    </lineage>
</organism>
<evidence type="ECO:0000256" key="7">
    <source>
        <dbReference type="HAMAP-Rule" id="MF_00631"/>
    </source>
</evidence>
<comment type="subcellular location">
    <subcellularLocation>
        <location evidence="7">Cell membrane</location>
        <topology evidence="7">Multi-pass membrane protein</topology>
    </subcellularLocation>
</comment>
<dbReference type="Proteomes" id="UP000029833">
    <property type="component" value="Unassembled WGS sequence"/>
</dbReference>
<feature type="transmembrane region" description="Helical" evidence="7">
    <location>
        <begin position="61"/>
        <end position="80"/>
    </location>
</feature>
<feature type="region of interest" description="Disordered" evidence="8">
    <location>
        <begin position="1"/>
        <end position="25"/>
    </location>
</feature>
<comment type="similarity">
    <text evidence="7">Belongs to the CrgA family.</text>
</comment>
<dbReference type="OrthoDB" id="5189646at2"/>
<name>A0A0A0B8F9_9CELL</name>
<accession>A0A0A0B8F9</accession>
<keyword evidence="6 7" id="KW-0131">Cell cycle</keyword>
<keyword evidence="1 7" id="KW-1003">Cell membrane</keyword>
<keyword evidence="2 7" id="KW-0132">Cell division</keyword>
<comment type="function">
    <text evidence="7">Involved in cell division.</text>
</comment>
<evidence type="ECO:0000256" key="6">
    <source>
        <dbReference type="ARBA" id="ARBA00023306"/>
    </source>
</evidence>
<feature type="compositionally biased region" description="Pro residues" evidence="8">
    <location>
        <begin position="13"/>
        <end position="25"/>
    </location>
</feature>
<sequence length="81" mass="8967">MPESKNRKKEGYTPPPAASGPKVSPPWLVPVMLGLMILGLVWIVVTYIMRSEYPVPGIGQWNLAIGFALILAGFSLTTRWR</sequence>
<dbReference type="InterPro" id="IPR009619">
    <property type="entry name" value="CrgA"/>
</dbReference>
<dbReference type="STRING" id="1408250.Q760_08980"/>
<evidence type="ECO:0000313" key="10">
    <source>
        <dbReference type="Proteomes" id="UP000029833"/>
    </source>
</evidence>
<gene>
    <name evidence="7" type="primary">crgA</name>
    <name evidence="9" type="ORF">Q760_08980</name>
</gene>
<dbReference type="AlphaFoldDB" id="A0A0A0B8F9"/>
<evidence type="ECO:0000256" key="1">
    <source>
        <dbReference type="ARBA" id="ARBA00022475"/>
    </source>
</evidence>
<evidence type="ECO:0000256" key="5">
    <source>
        <dbReference type="ARBA" id="ARBA00023136"/>
    </source>
</evidence>
<keyword evidence="4 7" id="KW-1133">Transmembrane helix</keyword>
<feature type="transmembrane region" description="Helical" evidence="7">
    <location>
        <begin position="27"/>
        <end position="49"/>
    </location>
</feature>
<reference evidence="9 10" key="1">
    <citation type="submission" date="2013-10" db="EMBL/GenBank/DDBJ databases">
        <authorList>
            <person name="Wang G."/>
            <person name="Zhuang W."/>
        </authorList>
    </citation>
    <scope>NUCLEOTIDE SEQUENCE [LARGE SCALE GENOMIC DNA]</scope>
    <source>
        <strain evidence="9 10">DSM 20118</strain>
    </source>
</reference>
<keyword evidence="3 7" id="KW-0812">Transmembrane</keyword>
<protein>
    <recommendedName>
        <fullName evidence="7">Cell division protein CrgA</fullName>
    </recommendedName>
</protein>
<proteinExistence type="inferred from homology"/>
<evidence type="ECO:0000256" key="3">
    <source>
        <dbReference type="ARBA" id="ARBA00022692"/>
    </source>
</evidence>
<dbReference type="Pfam" id="PF06781">
    <property type="entry name" value="CrgA"/>
    <property type="match status" value="1"/>
</dbReference>
<evidence type="ECO:0000256" key="4">
    <source>
        <dbReference type="ARBA" id="ARBA00022989"/>
    </source>
</evidence>
<evidence type="ECO:0000256" key="2">
    <source>
        <dbReference type="ARBA" id="ARBA00022618"/>
    </source>
</evidence>
<dbReference type="EMBL" id="AXNT01000022">
    <property type="protein sequence ID" value="KGM03165.1"/>
    <property type="molecule type" value="Genomic_DNA"/>
</dbReference>
<dbReference type="RefSeq" id="WP_034626463.1">
    <property type="nucleotide sequence ID" value="NZ_AXNT01000022.1"/>
</dbReference>
<dbReference type="GO" id="GO:0005886">
    <property type="term" value="C:plasma membrane"/>
    <property type="evidence" value="ECO:0007669"/>
    <property type="project" value="UniProtKB-SubCell"/>
</dbReference>